<dbReference type="GO" id="GO:0031902">
    <property type="term" value="C:late endosome membrane"/>
    <property type="evidence" value="ECO:0007669"/>
    <property type="project" value="UniProtKB-SubCell"/>
</dbReference>
<organism evidence="13 14">
    <name type="scientific">Labeo rohita</name>
    <name type="common">Indian major carp</name>
    <name type="synonym">Cyprinus rohita</name>
    <dbReference type="NCBI Taxonomy" id="84645"/>
    <lineage>
        <taxon>Eukaryota</taxon>
        <taxon>Metazoa</taxon>
        <taxon>Chordata</taxon>
        <taxon>Craniata</taxon>
        <taxon>Vertebrata</taxon>
        <taxon>Euteleostomi</taxon>
        <taxon>Actinopterygii</taxon>
        <taxon>Neopterygii</taxon>
        <taxon>Teleostei</taxon>
        <taxon>Ostariophysi</taxon>
        <taxon>Cypriniformes</taxon>
        <taxon>Cyprinidae</taxon>
        <taxon>Labeoninae</taxon>
        <taxon>Labeonini</taxon>
        <taxon>Labeo</taxon>
    </lineage>
</organism>
<evidence type="ECO:0007829" key="15">
    <source>
        <dbReference type="PeptideAtlas" id="A0A498N128"/>
    </source>
</evidence>
<evidence type="ECO:0000256" key="10">
    <source>
        <dbReference type="ARBA" id="ARBA00023288"/>
    </source>
</evidence>
<evidence type="ECO:0000256" key="5">
    <source>
        <dbReference type="ARBA" id="ARBA00022707"/>
    </source>
</evidence>
<evidence type="ECO:0000256" key="6">
    <source>
        <dbReference type="ARBA" id="ARBA00022753"/>
    </source>
</evidence>
<dbReference type="STRING" id="84645.A0A498N128"/>
<dbReference type="InterPro" id="IPR028209">
    <property type="entry name" value="LAMTOR1/MEH1"/>
</dbReference>
<sequence length="275" mass="30388">MQADYVKPLISDPSLDPTNGSEQNTDSLLSNHTDEQALLAILQQTALSIIDVSAVVSQGLEQREYMDRARQYSTKLEVLNKTLSQNKPDLFPSLTSQPHQVLAADLVTYADIQQVSKIAAYAYSAISQIKNEEVKPLIPDPNLDRKPTNGSERNADSLPSNRTDEQALLTTILQRTALNIIDVSAVDSQGMEQHEYMDRARQYSTKLEVLSRTLSQKKPVPLPSLTSQPHQVLAADLVPYADVQQVSKIAAYAYSAISQIKVDAKEELVVQFAIP</sequence>
<evidence type="ECO:0000256" key="4">
    <source>
        <dbReference type="ARBA" id="ARBA00016099"/>
    </source>
</evidence>
<dbReference type="GO" id="GO:0032008">
    <property type="term" value="P:positive regulation of TOR signaling"/>
    <property type="evidence" value="ECO:0007669"/>
    <property type="project" value="InterPro"/>
</dbReference>
<keyword evidence="10" id="KW-0449">Lipoprotein</keyword>
<dbReference type="GO" id="GO:0043410">
    <property type="term" value="P:positive regulation of MAPK cascade"/>
    <property type="evidence" value="ECO:0007669"/>
    <property type="project" value="InterPro"/>
</dbReference>
<evidence type="ECO:0000256" key="7">
    <source>
        <dbReference type="ARBA" id="ARBA00023136"/>
    </source>
</evidence>
<evidence type="ECO:0000256" key="8">
    <source>
        <dbReference type="ARBA" id="ARBA00023139"/>
    </source>
</evidence>
<evidence type="ECO:0000313" key="14">
    <source>
        <dbReference type="Proteomes" id="UP000290572"/>
    </source>
</evidence>
<dbReference type="GO" id="GO:0007040">
    <property type="term" value="P:lysosome organization"/>
    <property type="evidence" value="ECO:0007669"/>
    <property type="project" value="InterPro"/>
</dbReference>
<accession>A0A498N128</accession>
<evidence type="ECO:0000256" key="9">
    <source>
        <dbReference type="ARBA" id="ARBA00023228"/>
    </source>
</evidence>
<feature type="compositionally biased region" description="Polar residues" evidence="12">
    <location>
        <begin position="16"/>
        <end position="28"/>
    </location>
</feature>
<evidence type="ECO:0000256" key="2">
    <source>
        <dbReference type="ARBA" id="ARBA00004577"/>
    </source>
</evidence>
<dbReference type="AlphaFoldDB" id="A0A498N128"/>
<keyword evidence="5" id="KW-0519">Myristate</keyword>
<evidence type="ECO:0000256" key="1">
    <source>
        <dbReference type="ARBA" id="ARBA00004122"/>
    </source>
</evidence>
<name>A0A498N128_LABRO</name>
<dbReference type="PANTHER" id="PTHR13401">
    <property type="entry name" value="RAGULATOR COMPLEX PROTEIN LAMTOR1"/>
    <property type="match status" value="1"/>
</dbReference>
<dbReference type="GO" id="GO:0005765">
    <property type="term" value="C:lysosomal membrane"/>
    <property type="evidence" value="ECO:0007669"/>
    <property type="project" value="UniProtKB-SubCell"/>
</dbReference>
<keyword evidence="14" id="KW-1185">Reference proteome</keyword>
<dbReference type="GO" id="GO:0045121">
    <property type="term" value="C:membrane raft"/>
    <property type="evidence" value="ECO:0007669"/>
    <property type="project" value="InterPro"/>
</dbReference>
<evidence type="ECO:0000256" key="3">
    <source>
        <dbReference type="ARBA" id="ARBA00010861"/>
    </source>
</evidence>
<dbReference type="GO" id="GO:0071230">
    <property type="term" value="P:cellular response to amino acid stimulus"/>
    <property type="evidence" value="ECO:0007669"/>
    <property type="project" value="InterPro"/>
</dbReference>
<evidence type="ECO:0000256" key="12">
    <source>
        <dbReference type="SAM" id="MobiDB-lite"/>
    </source>
</evidence>
<protein>
    <recommendedName>
        <fullName evidence="4">Ragulator complex protein LAMTOR1</fullName>
    </recommendedName>
    <alternativeName>
        <fullName evidence="11">Late endosomal/lysosomal adaptor and MAPK and MTOR activator 1</fullName>
    </alternativeName>
</protein>
<dbReference type="SMART" id="SM01262">
    <property type="entry name" value="LAMTOR"/>
    <property type="match status" value="2"/>
</dbReference>
<keyword evidence="8" id="KW-0564">Palmitate</keyword>
<dbReference type="GO" id="GO:0071986">
    <property type="term" value="C:Ragulator complex"/>
    <property type="evidence" value="ECO:0007669"/>
    <property type="project" value="InterPro"/>
</dbReference>
<keyword evidence="9" id="KW-0458">Lysosome</keyword>
<dbReference type="GO" id="GO:0042632">
    <property type="term" value="P:cholesterol homeostasis"/>
    <property type="evidence" value="ECO:0007669"/>
    <property type="project" value="InterPro"/>
</dbReference>
<proteinExistence type="evidence at protein level"/>
<dbReference type="Pfam" id="PF15454">
    <property type="entry name" value="LAMTOR"/>
    <property type="match status" value="2"/>
</dbReference>
<feature type="region of interest" description="Disordered" evidence="12">
    <location>
        <begin position="136"/>
        <end position="162"/>
    </location>
</feature>
<dbReference type="Proteomes" id="UP000290572">
    <property type="component" value="Unassembled WGS sequence"/>
</dbReference>
<feature type="compositionally biased region" description="Polar residues" evidence="12">
    <location>
        <begin position="148"/>
        <end position="161"/>
    </location>
</feature>
<dbReference type="GO" id="GO:0060090">
    <property type="term" value="F:molecular adaptor activity"/>
    <property type="evidence" value="ECO:0007669"/>
    <property type="project" value="TreeGrafter"/>
</dbReference>
<dbReference type="GO" id="GO:0001919">
    <property type="term" value="P:regulation of receptor recycling"/>
    <property type="evidence" value="ECO:0007669"/>
    <property type="project" value="InterPro"/>
</dbReference>
<gene>
    <name evidence="13" type="ORF">ROHU_006224</name>
</gene>
<reference evidence="13 14" key="1">
    <citation type="submission" date="2018-03" db="EMBL/GenBank/DDBJ databases">
        <title>Draft genome sequence of Rohu Carp (Labeo rohita).</title>
        <authorList>
            <person name="Das P."/>
            <person name="Kushwaha B."/>
            <person name="Joshi C.G."/>
            <person name="Kumar D."/>
            <person name="Nagpure N.S."/>
            <person name="Sahoo L."/>
            <person name="Das S.P."/>
            <person name="Bit A."/>
            <person name="Patnaik S."/>
            <person name="Meher P.K."/>
            <person name="Jayasankar P."/>
            <person name="Koringa P.G."/>
            <person name="Patel N.V."/>
            <person name="Hinsu A.T."/>
            <person name="Kumar R."/>
            <person name="Pandey M."/>
            <person name="Agarwal S."/>
            <person name="Srivastava S."/>
            <person name="Singh M."/>
            <person name="Iquebal M.A."/>
            <person name="Jaiswal S."/>
            <person name="Angadi U.B."/>
            <person name="Kumar N."/>
            <person name="Raza M."/>
            <person name="Shah T.M."/>
            <person name="Rai A."/>
            <person name="Jena J.K."/>
        </authorList>
    </citation>
    <scope>NUCLEOTIDE SEQUENCE [LARGE SCALE GENOMIC DNA]</scope>
    <source>
        <strain evidence="13">DASCIFA01</strain>
        <tissue evidence="13">Testis</tissue>
    </source>
</reference>
<keyword evidence="7" id="KW-0472">Membrane</keyword>
<comment type="similarity">
    <text evidence="3">Belongs to the LAMTOR1 family.</text>
</comment>
<dbReference type="GO" id="GO:0016197">
    <property type="term" value="P:endosomal transport"/>
    <property type="evidence" value="ECO:0007669"/>
    <property type="project" value="InterPro"/>
</dbReference>
<dbReference type="EMBL" id="QBIY01012546">
    <property type="protein sequence ID" value="RXN24256.1"/>
    <property type="molecule type" value="Genomic_DNA"/>
</dbReference>
<feature type="region of interest" description="Disordered" evidence="12">
    <location>
        <begin position="1"/>
        <end position="28"/>
    </location>
</feature>
<keyword evidence="6" id="KW-0967">Endosome</keyword>
<evidence type="ECO:0000256" key="11">
    <source>
        <dbReference type="ARBA" id="ARBA00032695"/>
    </source>
</evidence>
<dbReference type="PANTHER" id="PTHR13401:SF2">
    <property type="entry name" value="RAGULATOR COMPLEX PROTEIN LAMTOR1"/>
    <property type="match status" value="1"/>
</dbReference>
<evidence type="ECO:0000313" key="13">
    <source>
        <dbReference type="EMBL" id="RXN24256.1"/>
    </source>
</evidence>
<dbReference type="GO" id="GO:0005085">
    <property type="term" value="F:guanyl-nucleotide exchange factor activity"/>
    <property type="evidence" value="ECO:0007669"/>
    <property type="project" value="TreeGrafter"/>
</dbReference>
<keyword evidence="15" id="KW-1267">Proteomics identification</keyword>
<comment type="subcellular location">
    <subcellularLocation>
        <location evidence="2">Late endosome membrane</location>
        <topology evidence="2">Lipid-anchor</topology>
        <orientation evidence="2">Cytoplasmic side</orientation>
    </subcellularLocation>
    <subcellularLocation>
        <location evidence="1">Lysosome membrane</location>
        <topology evidence="1">Lipid-anchor</topology>
        <orientation evidence="1">Cytoplasmic side</orientation>
    </subcellularLocation>
</comment>
<comment type="caution">
    <text evidence="13">The sequence shown here is derived from an EMBL/GenBank/DDBJ whole genome shotgun (WGS) entry which is preliminary data.</text>
</comment>